<dbReference type="AlphaFoldDB" id="A7NPL7"/>
<reference evidence="1 2" key="1">
    <citation type="submission" date="2007-08" db="EMBL/GenBank/DDBJ databases">
        <title>Complete sequence of Roseiflexus castenholzii DSM 13941.</title>
        <authorList>
            <consortium name="US DOE Joint Genome Institute"/>
            <person name="Copeland A."/>
            <person name="Lucas S."/>
            <person name="Lapidus A."/>
            <person name="Barry K."/>
            <person name="Glavina del Rio T."/>
            <person name="Dalin E."/>
            <person name="Tice H."/>
            <person name="Pitluck S."/>
            <person name="Thompson L.S."/>
            <person name="Brettin T."/>
            <person name="Bruce D."/>
            <person name="Detter J.C."/>
            <person name="Han C."/>
            <person name="Tapia R."/>
            <person name="Schmutz J."/>
            <person name="Larimer F."/>
            <person name="Land M."/>
            <person name="Hauser L."/>
            <person name="Kyrpides N."/>
            <person name="Mikhailova N."/>
            <person name="Bryant D.A."/>
            <person name="Hanada S."/>
            <person name="Tsukatani Y."/>
            <person name="Richardson P."/>
        </authorList>
    </citation>
    <scope>NUCLEOTIDE SEQUENCE [LARGE SCALE GENOMIC DNA]</scope>
    <source>
        <strain evidence="2">DSM 13941 / HLO8</strain>
    </source>
</reference>
<dbReference type="KEGG" id="rca:Rcas_3463"/>
<proteinExistence type="predicted"/>
<accession>A7NPL7</accession>
<evidence type="ECO:0000313" key="1">
    <source>
        <dbReference type="EMBL" id="ABU59513.1"/>
    </source>
</evidence>
<protein>
    <submittedName>
        <fullName evidence="1">Uncharacterized protein</fullName>
    </submittedName>
</protein>
<name>A7NPL7_ROSCS</name>
<dbReference type="HOGENOM" id="CLU_2013554_0_0_0"/>
<evidence type="ECO:0000313" key="2">
    <source>
        <dbReference type="Proteomes" id="UP000000263"/>
    </source>
</evidence>
<organism evidence="1 2">
    <name type="scientific">Roseiflexus castenholzii (strain DSM 13941 / HLO8)</name>
    <dbReference type="NCBI Taxonomy" id="383372"/>
    <lineage>
        <taxon>Bacteria</taxon>
        <taxon>Bacillati</taxon>
        <taxon>Chloroflexota</taxon>
        <taxon>Chloroflexia</taxon>
        <taxon>Chloroflexales</taxon>
        <taxon>Roseiflexineae</taxon>
        <taxon>Roseiflexaceae</taxon>
        <taxon>Roseiflexus</taxon>
    </lineage>
</organism>
<dbReference type="Proteomes" id="UP000000263">
    <property type="component" value="Chromosome"/>
</dbReference>
<dbReference type="EMBL" id="CP000804">
    <property type="protein sequence ID" value="ABU59513.1"/>
    <property type="molecule type" value="Genomic_DNA"/>
</dbReference>
<keyword evidence="2" id="KW-1185">Reference proteome</keyword>
<gene>
    <name evidence="1" type="ordered locus">Rcas_3463</name>
</gene>
<sequence length="123" mass="12948">MRARAVRRRARRQGVIQLQYATMLANSHSSVSYLTAPSPAGACARGSATRPAPACHTTPICYDASKLAFERLIPDGALACRCVRERFGDAPGASVSYNLPAAPVTTQRSPVLGARLGAIIAVP</sequence>